<protein>
    <submittedName>
        <fullName evidence="1">Uncharacterized protein</fullName>
    </submittedName>
</protein>
<accession>A0AA36MXN7</accession>
<comment type="caution">
    <text evidence="1">The sequence shown here is derived from an EMBL/GenBank/DDBJ whole genome shotgun (WGS) entry which is preliminary data.</text>
</comment>
<dbReference type="EMBL" id="CAUJNA010002057">
    <property type="protein sequence ID" value="CAJ1390334.1"/>
    <property type="molecule type" value="Genomic_DNA"/>
</dbReference>
<evidence type="ECO:0000313" key="2">
    <source>
        <dbReference type="Proteomes" id="UP001178507"/>
    </source>
</evidence>
<dbReference type="Proteomes" id="UP001178507">
    <property type="component" value="Unassembled WGS sequence"/>
</dbReference>
<organism evidence="1 2">
    <name type="scientific">Effrenium voratum</name>
    <dbReference type="NCBI Taxonomy" id="2562239"/>
    <lineage>
        <taxon>Eukaryota</taxon>
        <taxon>Sar</taxon>
        <taxon>Alveolata</taxon>
        <taxon>Dinophyceae</taxon>
        <taxon>Suessiales</taxon>
        <taxon>Symbiodiniaceae</taxon>
        <taxon>Effrenium</taxon>
    </lineage>
</organism>
<sequence length="132" mass="13777">MLFRVKTCRARCALLTACRNCQHALNVHDLMAAMAHQIPAMPERSCPKGFQVNPSAPVGESIESIARLRLALVVVSLWLRVSLRASSKAARAVPGSPGSPGSLRCVVCTGGTRAHGCPGPGPANQQPGLGAE</sequence>
<proteinExistence type="predicted"/>
<evidence type="ECO:0000313" key="1">
    <source>
        <dbReference type="EMBL" id="CAJ1390334.1"/>
    </source>
</evidence>
<name>A0AA36MXN7_9DINO</name>
<dbReference type="AlphaFoldDB" id="A0AA36MXN7"/>
<keyword evidence="2" id="KW-1185">Reference proteome</keyword>
<gene>
    <name evidence="1" type="ORF">EVOR1521_LOCUS15802</name>
</gene>
<reference evidence="1" key="1">
    <citation type="submission" date="2023-08" db="EMBL/GenBank/DDBJ databases">
        <authorList>
            <person name="Chen Y."/>
            <person name="Shah S."/>
            <person name="Dougan E. K."/>
            <person name="Thang M."/>
            <person name="Chan C."/>
        </authorList>
    </citation>
    <scope>NUCLEOTIDE SEQUENCE</scope>
</reference>